<name>A0A5B7D7Q1_PORTR</name>
<gene>
    <name evidence="1" type="ORF">E2C01_010191</name>
</gene>
<reference evidence="1 2" key="1">
    <citation type="submission" date="2019-05" db="EMBL/GenBank/DDBJ databases">
        <title>Another draft genome of Portunus trituberculatus and its Hox gene families provides insights of decapod evolution.</title>
        <authorList>
            <person name="Jeong J.-H."/>
            <person name="Song I."/>
            <person name="Kim S."/>
            <person name="Choi T."/>
            <person name="Kim D."/>
            <person name="Ryu S."/>
            <person name="Kim W."/>
        </authorList>
    </citation>
    <scope>NUCLEOTIDE SEQUENCE [LARGE SCALE GENOMIC DNA]</scope>
    <source>
        <tissue evidence="1">Muscle</tissue>
    </source>
</reference>
<dbReference type="Proteomes" id="UP000324222">
    <property type="component" value="Unassembled WGS sequence"/>
</dbReference>
<accession>A0A5B7D7Q1</accession>
<organism evidence="1 2">
    <name type="scientific">Portunus trituberculatus</name>
    <name type="common">Swimming crab</name>
    <name type="synonym">Neptunus trituberculatus</name>
    <dbReference type="NCBI Taxonomy" id="210409"/>
    <lineage>
        <taxon>Eukaryota</taxon>
        <taxon>Metazoa</taxon>
        <taxon>Ecdysozoa</taxon>
        <taxon>Arthropoda</taxon>
        <taxon>Crustacea</taxon>
        <taxon>Multicrustacea</taxon>
        <taxon>Malacostraca</taxon>
        <taxon>Eumalacostraca</taxon>
        <taxon>Eucarida</taxon>
        <taxon>Decapoda</taxon>
        <taxon>Pleocyemata</taxon>
        <taxon>Brachyura</taxon>
        <taxon>Eubrachyura</taxon>
        <taxon>Portunoidea</taxon>
        <taxon>Portunidae</taxon>
        <taxon>Portuninae</taxon>
        <taxon>Portunus</taxon>
    </lineage>
</organism>
<sequence>MGDTWIETIARAECAGGGQGAGGGGGGDSRVVTPIDAPYITVREAIEGSHTAPSPPSSPFLPLLLGTCRCPHRKLPRLIILRTLQGNSGEWVAVVNGEVVMCCGAV</sequence>
<protein>
    <submittedName>
        <fullName evidence="1">Uncharacterized protein</fullName>
    </submittedName>
</protein>
<keyword evidence="2" id="KW-1185">Reference proteome</keyword>
<comment type="caution">
    <text evidence="1">The sequence shown here is derived from an EMBL/GenBank/DDBJ whole genome shotgun (WGS) entry which is preliminary data.</text>
</comment>
<evidence type="ECO:0000313" key="2">
    <source>
        <dbReference type="Proteomes" id="UP000324222"/>
    </source>
</evidence>
<dbReference type="EMBL" id="VSRR010000580">
    <property type="protein sequence ID" value="MPC17340.1"/>
    <property type="molecule type" value="Genomic_DNA"/>
</dbReference>
<dbReference type="AlphaFoldDB" id="A0A5B7D7Q1"/>
<proteinExistence type="predicted"/>
<evidence type="ECO:0000313" key="1">
    <source>
        <dbReference type="EMBL" id="MPC17340.1"/>
    </source>
</evidence>